<evidence type="ECO:0000313" key="1">
    <source>
        <dbReference type="EMBL" id="MCZ7907757.1"/>
    </source>
</evidence>
<organism evidence="1 2">
    <name type="scientific">Agrobacterium leguminum</name>
    <dbReference type="NCBI Taxonomy" id="2792015"/>
    <lineage>
        <taxon>Bacteria</taxon>
        <taxon>Pseudomonadati</taxon>
        <taxon>Pseudomonadota</taxon>
        <taxon>Alphaproteobacteria</taxon>
        <taxon>Hyphomicrobiales</taxon>
        <taxon>Rhizobiaceae</taxon>
        <taxon>Rhizobium/Agrobacterium group</taxon>
        <taxon>Agrobacterium</taxon>
    </lineage>
</organism>
<name>A0A9X3HHV2_9HYPH</name>
<gene>
    <name evidence="1" type="ORF">O9X94_00425</name>
</gene>
<accession>A0A9X3HHV2</accession>
<dbReference type="RefSeq" id="WP_269830332.1">
    <property type="nucleotide sequence ID" value="NZ_JAPZLT010000001.1"/>
</dbReference>
<proteinExistence type="predicted"/>
<comment type="caution">
    <text evidence="1">The sequence shown here is derived from an EMBL/GenBank/DDBJ whole genome shotgun (WGS) entry which is preliminary data.</text>
</comment>
<reference evidence="1" key="1">
    <citation type="submission" date="2022-12" db="EMBL/GenBank/DDBJ databases">
        <title>Draft genome sequences of 22 rhizogenic Agrobacterium biovar 1 strains, the causative agent of hairy root disease.</title>
        <authorList>
            <person name="Kim N."/>
            <person name="Vargas P."/>
            <person name="Rediers H."/>
        </authorList>
    </citation>
    <scope>NUCLEOTIDE SEQUENCE</scope>
    <source>
        <strain evidence="1">ST07.17.026</strain>
    </source>
</reference>
<keyword evidence="2" id="KW-1185">Reference proteome</keyword>
<dbReference type="EMBL" id="JAPZLT010000001">
    <property type="protein sequence ID" value="MCZ7907757.1"/>
    <property type="molecule type" value="Genomic_DNA"/>
</dbReference>
<evidence type="ECO:0000313" key="2">
    <source>
        <dbReference type="Proteomes" id="UP001151309"/>
    </source>
</evidence>
<sequence length="78" mass="8832">MKIPEHWTQLFQGVGETDAGDVINIADGEIIGTWSLVDGVFYAFTPLGAEEHLFCEPFLPDLCTQVRDWHEAHEMEVQ</sequence>
<dbReference type="AlphaFoldDB" id="A0A9X3HHV2"/>
<dbReference type="Proteomes" id="UP001151309">
    <property type="component" value="Unassembled WGS sequence"/>
</dbReference>
<protein>
    <submittedName>
        <fullName evidence="1">Uncharacterized protein</fullName>
    </submittedName>
</protein>